<dbReference type="EMBL" id="KN847333">
    <property type="protein sequence ID" value="KIW46088.1"/>
    <property type="molecule type" value="Genomic_DNA"/>
</dbReference>
<evidence type="ECO:0000256" key="3">
    <source>
        <dbReference type="ARBA" id="ARBA00010609"/>
    </source>
</evidence>
<feature type="compositionally biased region" description="Polar residues" evidence="10">
    <location>
        <begin position="124"/>
        <end position="134"/>
    </location>
</feature>
<gene>
    <name evidence="15" type="ORF">PV06_01778</name>
</gene>
<comment type="similarity">
    <text evidence="3">Belongs to the multicopper oxidase family.</text>
</comment>
<proteinExistence type="inferred from homology"/>
<dbReference type="Pfam" id="PF00394">
    <property type="entry name" value="Cu-oxidase"/>
    <property type="match status" value="1"/>
</dbReference>
<keyword evidence="5" id="KW-0479">Metal-binding</keyword>
<feature type="domain" description="Plastocyanin-like" evidence="14">
    <location>
        <begin position="218"/>
        <end position="334"/>
    </location>
</feature>
<dbReference type="InterPro" id="IPR002355">
    <property type="entry name" value="Cu_oxidase_Cu_BS"/>
</dbReference>
<keyword evidence="8" id="KW-0325">Glycoprotein</keyword>
<dbReference type="RefSeq" id="XP_016266304.1">
    <property type="nucleotide sequence ID" value="XM_016402407.1"/>
</dbReference>
<dbReference type="InterPro" id="IPR008972">
    <property type="entry name" value="Cupredoxin"/>
</dbReference>
<dbReference type="FunFam" id="2.60.40.420:FF:000021">
    <property type="entry name" value="Extracellular dihydrogeodin oxidase/laccase"/>
    <property type="match status" value="1"/>
</dbReference>
<evidence type="ECO:0000259" key="13">
    <source>
        <dbReference type="Pfam" id="PF07731"/>
    </source>
</evidence>
<organism evidence="15 16">
    <name type="scientific">Exophiala oligosperma</name>
    <dbReference type="NCBI Taxonomy" id="215243"/>
    <lineage>
        <taxon>Eukaryota</taxon>
        <taxon>Fungi</taxon>
        <taxon>Dikarya</taxon>
        <taxon>Ascomycota</taxon>
        <taxon>Pezizomycotina</taxon>
        <taxon>Eurotiomycetes</taxon>
        <taxon>Chaetothyriomycetidae</taxon>
        <taxon>Chaetothyriales</taxon>
        <taxon>Herpotrichiellaceae</taxon>
        <taxon>Exophiala</taxon>
    </lineage>
</organism>
<keyword evidence="11" id="KW-0732">Signal</keyword>
<evidence type="ECO:0000256" key="6">
    <source>
        <dbReference type="ARBA" id="ARBA00023002"/>
    </source>
</evidence>
<dbReference type="InterPro" id="IPR045087">
    <property type="entry name" value="Cu-oxidase_fam"/>
</dbReference>
<dbReference type="InterPro" id="IPR033138">
    <property type="entry name" value="Cu_oxidase_CS"/>
</dbReference>
<evidence type="ECO:0000256" key="10">
    <source>
        <dbReference type="SAM" id="MobiDB-lite"/>
    </source>
</evidence>
<dbReference type="EC" id="1.10.3.2" evidence="4"/>
<dbReference type="InterPro" id="IPR011707">
    <property type="entry name" value="Cu-oxidase-like_N"/>
</dbReference>
<dbReference type="Proteomes" id="UP000053342">
    <property type="component" value="Unassembled WGS sequence"/>
</dbReference>
<keyword evidence="16" id="KW-1185">Reference proteome</keyword>
<evidence type="ECO:0000256" key="11">
    <source>
        <dbReference type="SAM" id="SignalP"/>
    </source>
</evidence>
<dbReference type="SUPFAM" id="SSF49503">
    <property type="entry name" value="Cupredoxins"/>
    <property type="match status" value="3"/>
</dbReference>
<dbReference type="CDD" id="cd13854">
    <property type="entry name" value="CuRO_1_MaLCC_like"/>
    <property type="match status" value="1"/>
</dbReference>
<reference evidence="15 16" key="1">
    <citation type="submission" date="2015-01" db="EMBL/GenBank/DDBJ databases">
        <title>The Genome Sequence of Exophiala oligosperma CBS72588.</title>
        <authorList>
            <consortium name="The Broad Institute Genomics Platform"/>
            <person name="Cuomo C."/>
            <person name="de Hoog S."/>
            <person name="Gorbushina A."/>
            <person name="Stielow B."/>
            <person name="Teixiera M."/>
            <person name="Abouelleil A."/>
            <person name="Chapman S.B."/>
            <person name="Priest M."/>
            <person name="Young S.K."/>
            <person name="Wortman J."/>
            <person name="Nusbaum C."/>
            <person name="Birren B."/>
        </authorList>
    </citation>
    <scope>NUCLEOTIDE SEQUENCE [LARGE SCALE GENOMIC DNA]</scope>
    <source>
        <strain evidence="15 16">CBS 72588</strain>
    </source>
</reference>
<dbReference type="Pfam" id="PF07732">
    <property type="entry name" value="Cu-oxidase_3"/>
    <property type="match status" value="1"/>
</dbReference>
<evidence type="ECO:0000313" key="16">
    <source>
        <dbReference type="Proteomes" id="UP000053342"/>
    </source>
</evidence>
<evidence type="ECO:0000256" key="8">
    <source>
        <dbReference type="ARBA" id="ARBA00023180"/>
    </source>
</evidence>
<dbReference type="InterPro" id="IPR001117">
    <property type="entry name" value="Cu-oxidase_2nd"/>
</dbReference>
<dbReference type="PANTHER" id="PTHR11709">
    <property type="entry name" value="MULTI-COPPER OXIDASE"/>
    <property type="match status" value="1"/>
</dbReference>
<feature type="chain" id="PRO_5002240666" description="laccase" evidence="11">
    <location>
        <begin position="19"/>
        <end position="777"/>
    </location>
</feature>
<evidence type="ECO:0000313" key="15">
    <source>
        <dbReference type="EMBL" id="KIW46088.1"/>
    </source>
</evidence>
<dbReference type="InterPro" id="IPR011706">
    <property type="entry name" value="Cu-oxidase_C"/>
</dbReference>
<feature type="signal peptide" evidence="11">
    <location>
        <begin position="1"/>
        <end position="18"/>
    </location>
</feature>
<dbReference type="Pfam" id="PF07731">
    <property type="entry name" value="Cu-oxidase_2"/>
    <property type="match status" value="1"/>
</dbReference>
<dbReference type="GO" id="GO:0046274">
    <property type="term" value="P:lignin catabolic process"/>
    <property type="evidence" value="ECO:0007669"/>
    <property type="project" value="UniProtKB-KW"/>
</dbReference>
<evidence type="ECO:0000256" key="5">
    <source>
        <dbReference type="ARBA" id="ARBA00022723"/>
    </source>
</evidence>
<dbReference type="PROSITE" id="PS00080">
    <property type="entry name" value="MULTICOPPER_OXIDASE2"/>
    <property type="match status" value="1"/>
</dbReference>
<comment type="catalytic activity">
    <reaction evidence="1">
        <text>4 hydroquinone + O2 = 4 benzosemiquinone + 2 H2O</text>
        <dbReference type="Rhea" id="RHEA:11276"/>
        <dbReference type="ChEBI" id="CHEBI:15377"/>
        <dbReference type="ChEBI" id="CHEBI:15379"/>
        <dbReference type="ChEBI" id="CHEBI:17594"/>
        <dbReference type="ChEBI" id="CHEBI:17977"/>
        <dbReference type="EC" id="1.10.3.2"/>
    </reaction>
</comment>
<evidence type="ECO:0000256" key="1">
    <source>
        <dbReference type="ARBA" id="ARBA00000349"/>
    </source>
</evidence>
<dbReference type="VEuPathDB" id="FungiDB:PV06_01778"/>
<dbReference type="AlphaFoldDB" id="A0A0D2DSS1"/>
<dbReference type="PANTHER" id="PTHR11709:SF87">
    <property type="entry name" value="LACCASE"/>
    <property type="match status" value="1"/>
</dbReference>
<feature type="compositionally biased region" description="Low complexity" evidence="10">
    <location>
        <begin position="103"/>
        <end position="117"/>
    </location>
</feature>
<dbReference type="Gene3D" id="2.60.40.420">
    <property type="entry name" value="Cupredoxins - blue copper proteins"/>
    <property type="match status" value="3"/>
</dbReference>
<evidence type="ECO:0000259" key="12">
    <source>
        <dbReference type="Pfam" id="PF00394"/>
    </source>
</evidence>
<dbReference type="HOGENOM" id="CLU_006504_3_0_1"/>
<feature type="domain" description="Plastocyanin-like" evidence="13">
    <location>
        <begin position="583"/>
        <end position="700"/>
    </location>
</feature>
<dbReference type="STRING" id="215243.A0A0D2DSS1"/>
<feature type="compositionally biased region" description="Low complexity" evidence="10">
    <location>
        <begin position="143"/>
        <end position="166"/>
    </location>
</feature>
<evidence type="ECO:0000256" key="7">
    <source>
        <dbReference type="ARBA" id="ARBA00023008"/>
    </source>
</evidence>
<dbReference type="PROSITE" id="PS00079">
    <property type="entry name" value="MULTICOPPER_OXIDASE1"/>
    <property type="match status" value="1"/>
</dbReference>
<keyword evidence="7" id="KW-0186">Copper</keyword>
<keyword evidence="6" id="KW-0560">Oxidoreductase</keyword>
<dbReference type="GO" id="GO:0052716">
    <property type="term" value="F:hydroquinone:oxygen oxidoreductase activity"/>
    <property type="evidence" value="ECO:0007669"/>
    <property type="project" value="UniProtKB-EC"/>
</dbReference>
<sequence>MRSVSLFLTSAAFGLARATYSEADVTVTVTSTRVHSICPATTITTCAAPSTINAGSTKPTTINSADLSSAENNWASQWENQKTNYVGPWNDWSISASGPGLPTSVPTTSGSESTTTWGNGGQPTGSTTLATGSYSPPAHGYNTTSTTGSLASTTSGSPTSTTSSSFTGCPTYTPAHNASDICNSAADRSKWCGGQDISSNCYTNGFKTGRTVRYTLTIDNTTMSFDGTAPKVALTVNGQVPGPVIEANWGDMVEVTVINNLHDNATSIHWHGIRQLGTNDQDGVPGVTECAVAGYGGSRTYTWLASSYGTSWYHSHALAQYGDGVRGPIVIHGPATANYDIDMGTVMIDDTFANAVGTQADLITHYGPGGSFNTLFNGKNINPVGPGGKPFEWTVTPCRKHLFRIINSSSQNMYVVGFDAHNLTVIAADFVPIVPYTTPYLNIGIGQRYDVIVEMNQPIGSYYVRAVIQTGCPSGGANSGLGTANAIMNYQGSNSTPVTNTPITNVTAASCIDEPLASLVPYVSLPAGDSDKFQSSSQTLPAGQVTQVQTSSDGVVYQWFLNNGVMNVNYSLSTLEMLDSGANSSTFSNPVVLDQANEWVYFVIQNQFFASHPMHIHGHDVSVLGTGTGPWSSDLTSTLNFKNPMRRDTVMLTGSAGPGHPAGYTVIGFQTDNPGAWVMHCHILWHVDDGLALQFIERPDDIVKAAYTSKQSFKDECSALRSYQAANPQSVRTEGESGMKKRTTLEALGASNKLYAGLKRHTGHSHKRYAGHRFHGY</sequence>
<keyword evidence="9" id="KW-0439">Lignin degradation</keyword>
<feature type="region of interest" description="Disordered" evidence="10">
    <location>
        <begin position="96"/>
        <end position="166"/>
    </location>
</feature>
<dbReference type="CDD" id="cd13880">
    <property type="entry name" value="CuRO_2_MaLCC_like"/>
    <property type="match status" value="1"/>
</dbReference>
<feature type="domain" description="Plastocyanin-like" evidence="12">
    <location>
        <begin position="365"/>
        <end position="493"/>
    </location>
</feature>
<dbReference type="GeneID" id="27353852"/>
<comment type="cofactor">
    <cofactor evidence="2">
        <name>Cu cation</name>
        <dbReference type="ChEBI" id="CHEBI:23378"/>
    </cofactor>
</comment>
<evidence type="ECO:0000259" key="14">
    <source>
        <dbReference type="Pfam" id="PF07732"/>
    </source>
</evidence>
<protein>
    <recommendedName>
        <fullName evidence="4">laccase</fullName>
        <ecNumber evidence="4">1.10.3.2</ecNumber>
    </recommendedName>
</protein>
<dbReference type="OrthoDB" id="2121828at2759"/>
<accession>A0A0D2DSS1</accession>
<dbReference type="GO" id="GO:0005507">
    <property type="term" value="F:copper ion binding"/>
    <property type="evidence" value="ECO:0007669"/>
    <property type="project" value="InterPro"/>
</dbReference>
<evidence type="ECO:0000256" key="9">
    <source>
        <dbReference type="ARBA" id="ARBA00023185"/>
    </source>
</evidence>
<name>A0A0D2DSS1_9EURO</name>
<dbReference type="CDD" id="cd13901">
    <property type="entry name" value="CuRO_3_MaLCC_like"/>
    <property type="match status" value="1"/>
</dbReference>
<evidence type="ECO:0000256" key="2">
    <source>
        <dbReference type="ARBA" id="ARBA00001935"/>
    </source>
</evidence>
<evidence type="ECO:0000256" key="4">
    <source>
        <dbReference type="ARBA" id="ARBA00012297"/>
    </source>
</evidence>